<organism evidence="2 3">
    <name type="scientific">Segatella copri</name>
    <dbReference type="NCBI Taxonomy" id="165179"/>
    <lineage>
        <taxon>Bacteria</taxon>
        <taxon>Pseudomonadati</taxon>
        <taxon>Bacteroidota</taxon>
        <taxon>Bacteroidia</taxon>
        <taxon>Bacteroidales</taxon>
        <taxon>Prevotellaceae</taxon>
        <taxon>Segatella</taxon>
    </lineage>
</organism>
<evidence type="ECO:0000313" key="3">
    <source>
        <dbReference type="Proteomes" id="UP001206014"/>
    </source>
</evidence>
<dbReference type="Pfam" id="PF19515">
    <property type="entry name" value="DUF6048"/>
    <property type="match status" value="1"/>
</dbReference>
<protein>
    <submittedName>
        <fullName evidence="2">DUF6048 family protein</fullName>
    </submittedName>
</protein>
<name>A0AAW5I4V6_9BACT</name>
<dbReference type="AlphaFoldDB" id="A0AAW5I4V6"/>
<dbReference type="InterPro" id="IPR046111">
    <property type="entry name" value="DUF6048"/>
</dbReference>
<gene>
    <name evidence="2" type="ORF">NND11_08645</name>
</gene>
<comment type="caution">
    <text evidence="2">The sequence shown here is derived from an EMBL/GenBank/DDBJ whole genome shotgun (WGS) entry which is preliminary data.</text>
</comment>
<dbReference type="RefSeq" id="WP_234564293.1">
    <property type="nucleotide sequence ID" value="NZ_JAJTTD010000009.1"/>
</dbReference>
<dbReference type="Proteomes" id="UP001206014">
    <property type="component" value="Unassembled WGS sequence"/>
</dbReference>
<dbReference type="EMBL" id="JANDXR010000009">
    <property type="protein sequence ID" value="MCP9501619.1"/>
    <property type="molecule type" value="Genomic_DNA"/>
</dbReference>
<accession>A0AAW5I4V6</accession>
<proteinExistence type="predicted"/>
<reference evidence="2" key="1">
    <citation type="submission" date="2022-07" db="EMBL/GenBank/DDBJ databases">
        <title>Prevotella copri.</title>
        <authorList>
            <person name="Yang C."/>
        </authorList>
    </citation>
    <scope>NUCLEOTIDE SEQUENCE</scope>
    <source>
        <strain evidence="2">HF88</strain>
    </source>
</reference>
<evidence type="ECO:0000313" key="2">
    <source>
        <dbReference type="EMBL" id="MCP9501619.1"/>
    </source>
</evidence>
<sequence>MMHPKHISTYILAAATSMLSQFAVLPCHAQSKKKIIEQQPDTIPFFRGMAVGVDLIGPVQLMVSDYGQYEASLRINLKDKYYPVFELGYGKADASDEATQITYKTSAPYFRLGVDWNLLKNKHDDYRLFGGFRYACTYYEYDLSAPPVTDPVWGGETPYGGNGISCNYHWLEGVIGIDAKIWGPVRMGWSFRYKRRLFKNDGELGNTWYVPGYGKQGGSRLGGTFNVTLEI</sequence>
<feature type="chain" id="PRO_5043677917" evidence="1">
    <location>
        <begin position="30"/>
        <end position="231"/>
    </location>
</feature>
<keyword evidence="1" id="KW-0732">Signal</keyword>
<feature type="signal peptide" evidence="1">
    <location>
        <begin position="1"/>
        <end position="29"/>
    </location>
</feature>
<evidence type="ECO:0000256" key="1">
    <source>
        <dbReference type="SAM" id="SignalP"/>
    </source>
</evidence>